<evidence type="ECO:0000313" key="1">
    <source>
        <dbReference type="EMBL" id="MBX57402.1"/>
    </source>
</evidence>
<sequence>MAAFGVGIFSLPRGKLYKDLRCLGFSSVKVIMSMPKYLVTCYLLHIHLYQKSASKGWVQMNMPFYLTL</sequence>
<reference evidence="1" key="1">
    <citation type="submission" date="2018-02" db="EMBL/GenBank/DDBJ databases">
        <title>Rhizophora mucronata_Transcriptome.</title>
        <authorList>
            <person name="Meera S.P."/>
            <person name="Sreeshan A."/>
            <person name="Augustine A."/>
        </authorList>
    </citation>
    <scope>NUCLEOTIDE SEQUENCE</scope>
    <source>
        <tissue evidence="1">Leaf</tissue>
    </source>
</reference>
<protein>
    <submittedName>
        <fullName evidence="1">Uncharacterized protein</fullName>
    </submittedName>
</protein>
<name>A0A2P2PRP6_RHIMU</name>
<dbReference type="AlphaFoldDB" id="A0A2P2PRP6"/>
<accession>A0A2P2PRP6</accession>
<organism evidence="1">
    <name type="scientific">Rhizophora mucronata</name>
    <name type="common">Asiatic mangrove</name>
    <dbReference type="NCBI Taxonomy" id="61149"/>
    <lineage>
        <taxon>Eukaryota</taxon>
        <taxon>Viridiplantae</taxon>
        <taxon>Streptophyta</taxon>
        <taxon>Embryophyta</taxon>
        <taxon>Tracheophyta</taxon>
        <taxon>Spermatophyta</taxon>
        <taxon>Magnoliopsida</taxon>
        <taxon>eudicotyledons</taxon>
        <taxon>Gunneridae</taxon>
        <taxon>Pentapetalae</taxon>
        <taxon>rosids</taxon>
        <taxon>fabids</taxon>
        <taxon>Malpighiales</taxon>
        <taxon>Rhizophoraceae</taxon>
        <taxon>Rhizophora</taxon>
    </lineage>
</organism>
<dbReference type="EMBL" id="GGEC01076918">
    <property type="protein sequence ID" value="MBX57402.1"/>
    <property type="molecule type" value="Transcribed_RNA"/>
</dbReference>
<proteinExistence type="predicted"/>